<dbReference type="AlphaFoldDB" id="G2QKF5"/>
<dbReference type="RefSeq" id="XP_003665306.1">
    <property type="nucleotide sequence ID" value="XM_003665258.1"/>
</dbReference>
<protein>
    <recommendedName>
        <fullName evidence="4">F-box domain-containing protein</fullName>
    </recommendedName>
</protein>
<feature type="region of interest" description="Disordered" evidence="1">
    <location>
        <begin position="1"/>
        <end position="27"/>
    </location>
</feature>
<dbReference type="VEuPathDB" id="FungiDB:MYCTH_2129155"/>
<name>G2QKF5_THET4</name>
<dbReference type="InParanoid" id="G2QKF5"/>
<dbReference type="EMBL" id="CP003006">
    <property type="protein sequence ID" value="AEO60061.1"/>
    <property type="molecule type" value="Genomic_DNA"/>
</dbReference>
<dbReference type="GeneID" id="11511066"/>
<dbReference type="HOGENOM" id="CLU_582899_0_0_1"/>
<dbReference type="Proteomes" id="UP000007322">
    <property type="component" value="Chromosome 5"/>
</dbReference>
<dbReference type="STRING" id="573729.G2QKF5"/>
<dbReference type="OMA" id="TIEINVY"/>
<evidence type="ECO:0008006" key="4">
    <source>
        <dbReference type="Google" id="ProtNLM"/>
    </source>
</evidence>
<dbReference type="KEGG" id="mtm:MYCTH_2129155"/>
<accession>G2QKF5</accession>
<organism evidence="2 3">
    <name type="scientific">Thermothelomyces thermophilus (strain ATCC 42464 / BCRC 31852 / DSM 1799)</name>
    <name type="common">Sporotrichum thermophile</name>
    <dbReference type="NCBI Taxonomy" id="573729"/>
    <lineage>
        <taxon>Eukaryota</taxon>
        <taxon>Fungi</taxon>
        <taxon>Dikarya</taxon>
        <taxon>Ascomycota</taxon>
        <taxon>Pezizomycotina</taxon>
        <taxon>Sordariomycetes</taxon>
        <taxon>Sordariomycetidae</taxon>
        <taxon>Sordariales</taxon>
        <taxon>Chaetomiaceae</taxon>
        <taxon>Thermothelomyces</taxon>
    </lineage>
</organism>
<keyword evidence="3" id="KW-1185">Reference proteome</keyword>
<proteinExistence type="predicted"/>
<gene>
    <name evidence="2" type="ORF">MYCTH_2129155</name>
</gene>
<evidence type="ECO:0000313" key="2">
    <source>
        <dbReference type="EMBL" id="AEO60061.1"/>
    </source>
</evidence>
<evidence type="ECO:0000256" key="1">
    <source>
        <dbReference type="SAM" id="MobiDB-lite"/>
    </source>
</evidence>
<evidence type="ECO:0000313" key="3">
    <source>
        <dbReference type="Proteomes" id="UP000007322"/>
    </source>
</evidence>
<reference evidence="2 3" key="1">
    <citation type="journal article" date="2011" name="Nat. Biotechnol.">
        <title>Comparative genomic analysis of the thermophilic biomass-degrading fungi Myceliophthora thermophila and Thielavia terrestris.</title>
        <authorList>
            <person name="Berka R.M."/>
            <person name="Grigoriev I.V."/>
            <person name="Otillar R."/>
            <person name="Salamov A."/>
            <person name="Grimwood J."/>
            <person name="Reid I."/>
            <person name="Ishmael N."/>
            <person name="John T."/>
            <person name="Darmond C."/>
            <person name="Moisan M.-C."/>
            <person name="Henrissat B."/>
            <person name="Coutinho P.M."/>
            <person name="Lombard V."/>
            <person name="Natvig D.O."/>
            <person name="Lindquist E."/>
            <person name="Schmutz J."/>
            <person name="Lucas S."/>
            <person name="Harris P."/>
            <person name="Powlowski J."/>
            <person name="Bellemare A."/>
            <person name="Taylor D."/>
            <person name="Butler G."/>
            <person name="de Vries R.P."/>
            <person name="Allijn I.E."/>
            <person name="van den Brink J."/>
            <person name="Ushinsky S."/>
            <person name="Storms R."/>
            <person name="Powell A.J."/>
            <person name="Paulsen I.T."/>
            <person name="Elbourne L.D.H."/>
            <person name="Baker S.E."/>
            <person name="Magnuson J."/>
            <person name="LaBoissiere S."/>
            <person name="Clutterbuck A.J."/>
            <person name="Martinez D."/>
            <person name="Wogulis M."/>
            <person name="de Leon A.L."/>
            <person name="Rey M.W."/>
            <person name="Tsang A."/>
        </authorList>
    </citation>
    <scope>NUCLEOTIDE SEQUENCE [LARGE SCALE GENOMIC DNA]</scope>
    <source>
        <strain evidence="3">ATCC 42464 / BCRC 31852 / DSM 1799</strain>
    </source>
</reference>
<sequence length="469" mass="51299">MDHILEKQPTTASTSLERAEERPPSSHLPGLARASFMTLPSELLTEICTNLCWYLHAEDDGSSDVAIRAREGQCALARLSRTCRLMREIVRPLLFGRVYASRTSDLYLLVRALVGRAELGSTVTEVVVTTPHQAGEMAYSQQIAGIVHGTAGDRFAALASLLLHSAPNLTSASFHLLGPPSLVIEQALKRWNTSAVQHLTRLRLRRLTLRAFDRDHQFVLDQAVYLLRAFRGLSGRAPIPNPPRLPNLTELILTDCGVARRGLANLAHALGDRLARVTVRKDGRRGRGWGPGPAGGAGGAAPEFTIASLELEEILEALRPRWAGTLRELTYHVPRALRLFPAPAPESLAHFGALELLELSTDAVEFDELRRRPGVFASWLPPSLRELRIRGPAVLVSSLRGLLDAVLDGRLPCLARIEITDQACASSASPASPPSPDEVREFRETVAGLRSRGVHVIIHPQDPEPEPED</sequence>